<keyword evidence="10" id="KW-1185">Reference proteome</keyword>
<dbReference type="InterPro" id="IPR049453">
    <property type="entry name" value="Memb_transporter_dom"/>
</dbReference>
<feature type="transmembrane region" description="Helical" evidence="7">
    <location>
        <begin position="22"/>
        <end position="40"/>
    </location>
</feature>
<dbReference type="AlphaFoldDB" id="A0A931BS08"/>
<accession>A0A931BS08</accession>
<organism evidence="9 10">
    <name type="scientific">Microvirga alba</name>
    <dbReference type="NCBI Taxonomy" id="2791025"/>
    <lineage>
        <taxon>Bacteria</taxon>
        <taxon>Pseudomonadati</taxon>
        <taxon>Pseudomonadota</taxon>
        <taxon>Alphaproteobacteria</taxon>
        <taxon>Hyphomicrobiales</taxon>
        <taxon>Methylobacteriaceae</taxon>
        <taxon>Microvirga</taxon>
    </lineage>
</organism>
<sequence length="375" mass="39849">MTLPAASQLRDWLVNRRAELRLALRVTIAGAVAFILAHAFSLTQGYWAVITAVIVMQASVGGSLKAAIDRFLGTFAGALYGAAVAAFIPHGSVVQLGGAVVAALAPLAFLAAVRTSFRVAPITALIVLLGTSVQTLGPLASAIERVFEITLGNVVGVTVALFVLPARAHTLLTESAAQVVRLNAQLMAALMNALVAESGGPVGVAPLHASIRASLKQVETAADEASRERKTHLTDAPDPEPLVRTLYRVRHDFVMIGRAASGPLPGALRDRLQPFILTIRDTACALLTELGDALQMRAPPPTSDAIDASLADYAKEMDALRTEHLIEDLPSDAIGRLYALQFAFEQFRQDLDDLTARTHEMALRDRRDGETGEAS</sequence>
<feature type="transmembrane region" description="Helical" evidence="7">
    <location>
        <begin position="119"/>
        <end position="140"/>
    </location>
</feature>
<proteinExistence type="inferred from homology"/>
<evidence type="ECO:0000259" key="8">
    <source>
        <dbReference type="Pfam" id="PF13515"/>
    </source>
</evidence>
<feature type="transmembrane region" description="Helical" evidence="7">
    <location>
        <begin position="71"/>
        <end position="88"/>
    </location>
</feature>
<comment type="subcellular location">
    <subcellularLocation>
        <location evidence="1">Cell membrane</location>
        <topology evidence="1">Multi-pass membrane protein</topology>
    </subcellularLocation>
</comment>
<dbReference type="Proteomes" id="UP000599312">
    <property type="component" value="Unassembled WGS sequence"/>
</dbReference>
<keyword evidence="5 7" id="KW-0472">Membrane</keyword>
<evidence type="ECO:0000256" key="6">
    <source>
        <dbReference type="ARBA" id="ARBA00043993"/>
    </source>
</evidence>
<dbReference type="EMBL" id="JADQDO010000009">
    <property type="protein sequence ID" value="MBF9234958.1"/>
    <property type="molecule type" value="Genomic_DNA"/>
</dbReference>
<comment type="similarity">
    <text evidence="6">Belongs to the YccS/YhfK family.</text>
</comment>
<dbReference type="GO" id="GO:0005886">
    <property type="term" value="C:plasma membrane"/>
    <property type="evidence" value="ECO:0007669"/>
    <property type="project" value="UniProtKB-SubCell"/>
</dbReference>
<dbReference type="PANTHER" id="PTHR30509:SF9">
    <property type="entry name" value="MULTIDRUG RESISTANCE PROTEIN MDTO"/>
    <property type="match status" value="1"/>
</dbReference>
<evidence type="ECO:0000256" key="3">
    <source>
        <dbReference type="ARBA" id="ARBA00022692"/>
    </source>
</evidence>
<evidence type="ECO:0000313" key="9">
    <source>
        <dbReference type="EMBL" id="MBF9234958.1"/>
    </source>
</evidence>
<comment type="caution">
    <text evidence="9">The sequence shown here is derived from an EMBL/GenBank/DDBJ whole genome shotgun (WGS) entry which is preliminary data.</text>
</comment>
<dbReference type="Pfam" id="PF13515">
    <property type="entry name" value="FUSC_2"/>
    <property type="match status" value="1"/>
</dbReference>
<feature type="transmembrane region" description="Helical" evidence="7">
    <location>
        <begin position="46"/>
        <end position="64"/>
    </location>
</feature>
<evidence type="ECO:0000256" key="7">
    <source>
        <dbReference type="SAM" id="Phobius"/>
    </source>
</evidence>
<evidence type="ECO:0000313" key="10">
    <source>
        <dbReference type="Proteomes" id="UP000599312"/>
    </source>
</evidence>
<evidence type="ECO:0000256" key="1">
    <source>
        <dbReference type="ARBA" id="ARBA00004651"/>
    </source>
</evidence>
<evidence type="ECO:0000256" key="5">
    <source>
        <dbReference type="ARBA" id="ARBA00023136"/>
    </source>
</evidence>
<feature type="domain" description="Integral membrane bound transporter" evidence="8">
    <location>
        <begin position="32"/>
        <end position="158"/>
    </location>
</feature>
<name>A0A931BS08_9HYPH</name>
<evidence type="ECO:0000256" key="4">
    <source>
        <dbReference type="ARBA" id="ARBA00022989"/>
    </source>
</evidence>
<keyword evidence="3 7" id="KW-0812">Transmembrane</keyword>
<protein>
    <submittedName>
        <fullName evidence="9">FUSC family protein</fullName>
    </submittedName>
</protein>
<dbReference type="PANTHER" id="PTHR30509">
    <property type="entry name" value="P-HYDROXYBENZOIC ACID EFFLUX PUMP SUBUNIT-RELATED"/>
    <property type="match status" value="1"/>
</dbReference>
<keyword evidence="2" id="KW-1003">Cell membrane</keyword>
<feature type="transmembrane region" description="Helical" evidence="7">
    <location>
        <begin position="94"/>
        <end position="112"/>
    </location>
</feature>
<dbReference type="RefSeq" id="WP_196272952.1">
    <property type="nucleotide sequence ID" value="NZ_JADQDO010000009.1"/>
</dbReference>
<evidence type="ECO:0000256" key="2">
    <source>
        <dbReference type="ARBA" id="ARBA00022475"/>
    </source>
</evidence>
<gene>
    <name evidence="9" type="ORF">I2H38_16405</name>
</gene>
<reference evidence="9" key="1">
    <citation type="submission" date="2020-11" db="EMBL/GenBank/DDBJ databases">
        <authorList>
            <person name="Kim M.K."/>
        </authorList>
    </citation>
    <scope>NUCLEOTIDE SEQUENCE</scope>
    <source>
        <strain evidence="9">BT350</strain>
    </source>
</reference>
<keyword evidence="4 7" id="KW-1133">Transmembrane helix</keyword>